<organism evidence="7 8">
    <name type="scientific">Ziziphus jujuba var. spinosa</name>
    <dbReference type="NCBI Taxonomy" id="714518"/>
    <lineage>
        <taxon>Eukaryota</taxon>
        <taxon>Viridiplantae</taxon>
        <taxon>Streptophyta</taxon>
        <taxon>Embryophyta</taxon>
        <taxon>Tracheophyta</taxon>
        <taxon>Spermatophyta</taxon>
        <taxon>Magnoliopsida</taxon>
        <taxon>eudicotyledons</taxon>
        <taxon>Gunneridae</taxon>
        <taxon>Pentapetalae</taxon>
        <taxon>rosids</taxon>
        <taxon>fabids</taxon>
        <taxon>Rosales</taxon>
        <taxon>Rhamnaceae</taxon>
        <taxon>Paliureae</taxon>
        <taxon>Ziziphus</taxon>
    </lineage>
</organism>
<name>A0A978VYG9_ZIZJJ</name>
<dbReference type="PANTHER" id="PTHR31719:SF179">
    <property type="entry name" value="OS08G0148400 PROTEIN"/>
    <property type="match status" value="1"/>
</dbReference>
<feature type="compositionally biased region" description="Basic and acidic residues" evidence="5">
    <location>
        <begin position="1"/>
        <end position="10"/>
    </location>
</feature>
<dbReference type="InterPro" id="IPR003441">
    <property type="entry name" value="NAC-dom"/>
</dbReference>
<keyword evidence="2" id="KW-0238">DNA-binding</keyword>
<dbReference type="AlphaFoldDB" id="A0A978VYG9"/>
<sequence length="405" mass="46106">MDVHQKRDVVVENQSKSPINSSSSCVISSSSSPDPTSSNDNNNGNVEGEGDDINGLFDPVSKYPAGYRFQPTDEELVGYYLKKKVANQKLPINMRNNVELYKHNPQYLAENYKPQGDSQWYFFTPRDRKYPNGERPNRAAGDGFWKATGADKLVMSNKDKIGFRKALVFYKGKPPNGDKTDWIMHEYRLNEPPKKRITTGTDNDMRLDDWVLCRVYKKKADRSPSKINARKTEDDHGYKRHAKKSATNQTLTTSSSNQNHNIYHHHMLHAYPEFQCVVEPNNHHDLLFMNQPSTHLGHPYLDIENSFKVTEPSPLIYPFIHSTEKFTTKDHNIGYQHDDGDDGYYSLSDSLQNNAIPSMTMDSSSFDQWIMKMDNTNNAINSSISHAASHGNDSFMPRTAGANAK</sequence>
<dbReference type="GO" id="GO:0006355">
    <property type="term" value="P:regulation of DNA-templated transcription"/>
    <property type="evidence" value="ECO:0007669"/>
    <property type="project" value="InterPro"/>
</dbReference>
<dbReference type="Pfam" id="PF02365">
    <property type="entry name" value="NAM"/>
    <property type="match status" value="1"/>
</dbReference>
<accession>A0A978VYG9</accession>
<dbReference type="PANTHER" id="PTHR31719">
    <property type="entry name" value="NAC TRANSCRIPTION FACTOR 56"/>
    <property type="match status" value="1"/>
</dbReference>
<dbReference type="EMBL" id="JAEACU010000001">
    <property type="protein sequence ID" value="KAH7544753.1"/>
    <property type="molecule type" value="Genomic_DNA"/>
</dbReference>
<evidence type="ECO:0000256" key="4">
    <source>
        <dbReference type="ARBA" id="ARBA00023242"/>
    </source>
</evidence>
<keyword evidence="1" id="KW-0805">Transcription regulation</keyword>
<dbReference type="Gene3D" id="2.170.150.80">
    <property type="entry name" value="NAC domain"/>
    <property type="match status" value="1"/>
</dbReference>
<feature type="region of interest" description="Disordered" evidence="5">
    <location>
        <begin position="222"/>
        <end position="257"/>
    </location>
</feature>
<reference evidence="7" key="1">
    <citation type="journal article" date="2021" name="Front. Plant Sci.">
        <title>Chromosome-Scale Genome Assembly for Chinese Sour Jujube and Insights Into Its Genome Evolution and Domestication Signature.</title>
        <authorList>
            <person name="Shen L.-Y."/>
            <person name="Luo H."/>
            <person name="Wang X.-L."/>
            <person name="Wang X.-M."/>
            <person name="Qiu X.-J."/>
            <person name="Liu H."/>
            <person name="Zhou S.-S."/>
            <person name="Jia K.-H."/>
            <person name="Nie S."/>
            <person name="Bao Y.-T."/>
            <person name="Zhang R.-G."/>
            <person name="Yun Q.-Z."/>
            <person name="Chai Y.-H."/>
            <person name="Lu J.-Y."/>
            <person name="Li Y."/>
            <person name="Zhao S.-W."/>
            <person name="Mao J.-F."/>
            <person name="Jia S.-G."/>
            <person name="Mao Y.-M."/>
        </authorList>
    </citation>
    <scope>NUCLEOTIDE SEQUENCE</scope>
    <source>
        <strain evidence="7">AT0</strain>
        <tissue evidence="7">Leaf</tissue>
    </source>
</reference>
<evidence type="ECO:0000256" key="2">
    <source>
        <dbReference type="ARBA" id="ARBA00023125"/>
    </source>
</evidence>
<gene>
    <name evidence="7" type="ORF">FEM48_Zijuj01G0019700</name>
</gene>
<keyword evidence="4" id="KW-0539">Nucleus</keyword>
<protein>
    <recommendedName>
        <fullName evidence="6">NAC domain-containing protein</fullName>
    </recommendedName>
</protein>
<keyword evidence="3" id="KW-0804">Transcription</keyword>
<dbReference type="InterPro" id="IPR036093">
    <property type="entry name" value="NAC_dom_sf"/>
</dbReference>
<evidence type="ECO:0000256" key="1">
    <source>
        <dbReference type="ARBA" id="ARBA00023015"/>
    </source>
</evidence>
<comment type="caution">
    <text evidence="7">The sequence shown here is derived from an EMBL/GenBank/DDBJ whole genome shotgun (WGS) entry which is preliminary data.</text>
</comment>
<feature type="compositionally biased region" description="Low complexity" evidence="5">
    <location>
        <begin position="12"/>
        <end position="46"/>
    </location>
</feature>
<evidence type="ECO:0000313" key="8">
    <source>
        <dbReference type="Proteomes" id="UP000813462"/>
    </source>
</evidence>
<dbReference type="Proteomes" id="UP000813462">
    <property type="component" value="Unassembled WGS sequence"/>
</dbReference>
<proteinExistence type="predicted"/>
<dbReference type="GO" id="GO:0003677">
    <property type="term" value="F:DNA binding"/>
    <property type="evidence" value="ECO:0007669"/>
    <property type="project" value="UniProtKB-KW"/>
</dbReference>
<evidence type="ECO:0000259" key="6">
    <source>
        <dbReference type="PROSITE" id="PS51005"/>
    </source>
</evidence>
<evidence type="ECO:0000313" key="7">
    <source>
        <dbReference type="EMBL" id="KAH7544753.1"/>
    </source>
</evidence>
<evidence type="ECO:0000256" key="5">
    <source>
        <dbReference type="SAM" id="MobiDB-lite"/>
    </source>
</evidence>
<dbReference type="SUPFAM" id="SSF101941">
    <property type="entry name" value="NAC domain"/>
    <property type="match status" value="1"/>
</dbReference>
<feature type="compositionally biased region" description="Low complexity" evidence="5">
    <location>
        <begin position="245"/>
        <end position="257"/>
    </location>
</feature>
<feature type="region of interest" description="Disordered" evidence="5">
    <location>
        <begin position="1"/>
        <end position="55"/>
    </location>
</feature>
<evidence type="ECO:0000256" key="3">
    <source>
        <dbReference type="ARBA" id="ARBA00023163"/>
    </source>
</evidence>
<dbReference type="PROSITE" id="PS51005">
    <property type="entry name" value="NAC"/>
    <property type="match status" value="1"/>
</dbReference>
<feature type="domain" description="NAC" evidence="6">
    <location>
        <begin position="63"/>
        <end position="218"/>
    </location>
</feature>